<dbReference type="Pfam" id="PF01494">
    <property type="entry name" value="FAD_binding_3"/>
    <property type="match status" value="1"/>
</dbReference>
<keyword evidence="4" id="KW-0560">Oxidoreductase</keyword>
<dbReference type="EMBL" id="CP019476">
    <property type="protein sequence ID" value="UQC81942.1"/>
    <property type="molecule type" value="Genomic_DNA"/>
</dbReference>
<feature type="region of interest" description="Disordered" evidence="6">
    <location>
        <begin position="505"/>
        <end position="530"/>
    </location>
</feature>
<dbReference type="GO" id="GO:0071949">
    <property type="term" value="F:FAD binding"/>
    <property type="evidence" value="ECO:0007669"/>
    <property type="project" value="InterPro"/>
</dbReference>
<dbReference type="FunFam" id="3.50.50.60:FF:000115">
    <property type="entry name" value="Salicylate hydroxylase, putative"/>
    <property type="match status" value="1"/>
</dbReference>
<keyword evidence="9" id="KW-1185">Reference proteome</keyword>
<reference evidence="8" key="1">
    <citation type="journal article" date="2021" name="Mol. Plant Microbe Interact.">
        <title>Complete Genome Sequence of the Plant-Pathogenic Fungus Colletotrichum lupini.</title>
        <authorList>
            <person name="Baroncelli R."/>
            <person name="Pensec F."/>
            <person name="Da Lio D."/>
            <person name="Boufleur T."/>
            <person name="Vicente I."/>
            <person name="Sarrocco S."/>
            <person name="Picot A."/>
            <person name="Baraldi E."/>
            <person name="Sukno S."/>
            <person name="Thon M."/>
            <person name="Le Floch G."/>
        </authorList>
    </citation>
    <scope>NUCLEOTIDE SEQUENCE</scope>
    <source>
        <strain evidence="8">IMI 504893</strain>
    </source>
</reference>
<evidence type="ECO:0000256" key="3">
    <source>
        <dbReference type="ARBA" id="ARBA00022827"/>
    </source>
</evidence>
<dbReference type="GeneID" id="73341433"/>
<dbReference type="PANTHER" id="PTHR13789:SF242">
    <property type="entry name" value="FAD-BINDING DOMAIN-CONTAINING PROTEIN"/>
    <property type="match status" value="1"/>
</dbReference>
<evidence type="ECO:0000256" key="2">
    <source>
        <dbReference type="ARBA" id="ARBA00022630"/>
    </source>
</evidence>
<evidence type="ECO:0000313" key="9">
    <source>
        <dbReference type="Proteomes" id="UP000830671"/>
    </source>
</evidence>
<organism evidence="8 9">
    <name type="scientific">Colletotrichum lupini</name>
    <dbReference type="NCBI Taxonomy" id="145971"/>
    <lineage>
        <taxon>Eukaryota</taxon>
        <taxon>Fungi</taxon>
        <taxon>Dikarya</taxon>
        <taxon>Ascomycota</taxon>
        <taxon>Pezizomycotina</taxon>
        <taxon>Sordariomycetes</taxon>
        <taxon>Hypocreomycetidae</taxon>
        <taxon>Glomerellales</taxon>
        <taxon>Glomerellaceae</taxon>
        <taxon>Colletotrichum</taxon>
        <taxon>Colletotrichum acutatum species complex</taxon>
    </lineage>
</organism>
<name>A0A9Q8SQZ8_9PEZI</name>
<dbReference type="SUPFAM" id="SSF54373">
    <property type="entry name" value="FAD-linked reductases, C-terminal domain"/>
    <property type="match status" value="1"/>
</dbReference>
<dbReference type="SUPFAM" id="SSF51905">
    <property type="entry name" value="FAD/NAD(P)-binding domain"/>
    <property type="match status" value="1"/>
</dbReference>
<evidence type="ECO:0000256" key="4">
    <source>
        <dbReference type="ARBA" id="ARBA00023002"/>
    </source>
</evidence>
<dbReference type="PANTHER" id="PTHR13789">
    <property type="entry name" value="MONOOXYGENASE"/>
    <property type="match status" value="1"/>
</dbReference>
<evidence type="ECO:0000259" key="7">
    <source>
        <dbReference type="Pfam" id="PF01494"/>
    </source>
</evidence>
<proteinExistence type="inferred from homology"/>
<dbReference type="Proteomes" id="UP000830671">
    <property type="component" value="Chromosome 4"/>
</dbReference>
<sequence>MAITLSAPSKAGSGQNAVACILYRQHHHITQSTSDDRKLHKAYTSIMSPSTSRSYLIQEKQQRDASTKLHVIIVGAGLGGLGAAISTLLAGHDVTVLEAASNIGEVGAGIQVLPNAARVLFSWGLEEKLEKYATKPQKCNFIGWKGNFLSEMDYHQYAAAAGDFPFWDFHRSDLHRCLLERAVELGAKLETNAKVDTFTISPDDTTATVYLVGGRSLTCDLLVGADGINSKLREEFLCKPDPPQLTGDLAYRLLLNTADMLKDPELRHFVENPQVNYWVGPDKHAVNYVLKGGQLFNMVLLVPDDMPVDGGNTLQGNIEEMRGHFAGWDPRIGKMLQMCDEVLKWRLCIRPGLEPTWSHPSGAFTMLGDAVHATLPYLASGAGMALEDGGVLGLCLARLTDTSAASKRQALKVYEDCRRERTERVVRRGTYNQWIYHLHDGPEQVERDAKFKEFEEMDAKWLSGDSAVLPASQETGDDPFPWRYHGVGRWLLTYDMWKDIESKWPSDSAGTSAKGGNPTPRATHSRERQNGIALREGVQVLAVPRIWFVTKDTNNSIQPAGPAEAAEHYIDSSTVEKDAAAFPIPCPCLRANILGALEDFNTTRMEEPLLSRGKLGNINMRVALTIGDEESRTMGSPTWRLAHEADSRRPLVVILLNRELKHPEYISLRSSSPSPDSDLLIHPHHLRSSRTSSASSTGSSILPSVSPRALDTCQYFKMRSAILVAAISGLAAAGPVAPRDTTAQNGIDLSAFDAEPVPTKVGPAVGATVETPTYDPAVAKAEASKDAAANPIAVSNSTLAARTVTPAGCGAKQPDGYGPVSSPDDYATFMNDPQFTTIATNAQVPAGYSLSFSNKQGATECNTYLGLYTMKTFDTIKCQQYCDAAPACYGINVYMERDPKWDPTDACPNPASITNYKCTLWGSAVTAETATNVGQWRNQFHVGVTGSNGYSKLAPPPSYADFTGPVAFGGATQAPKSYMGSKYYPGVYNPEQCAVACKANTKYDHDHPRADGTYDACNFFNAYVLSKNNVPQGTYCSLYTQSWDKSYSTNVGQWRGSDYYSVSSSYGYTLTVQDAGKI</sequence>
<dbReference type="GO" id="GO:0004497">
    <property type="term" value="F:monooxygenase activity"/>
    <property type="evidence" value="ECO:0007669"/>
    <property type="project" value="UniProtKB-KW"/>
</dbReference>
<protein>
    <submittedName>
        <fullName evidence="8">FAD binding domain-containing protein</fullName>
    </submittedName>
</protein>
<evidence type="ECO:0000256" key="1">
    <source>
        <dbReference type="ARBA" id="ARBA00007992"/>
    </source>
</evidence>
<evidence type="ECO:0000256" key="6">
    <source>
        <dbReference type="SAM" id="MobiDB-lite"/>
    </source>
</evidence>
<keyword evidence="2" id="KW-0285">Flavoprotein</keyword>
<keyword evidence="5" id="KW-0503">Monooxygenase</keyword>
<dbReference type="InterPro" id="IPR036188">
    <property type="entry name" value="FAD/NAD-bd_sf"/>
</dbReference>
<keyword evidence="3" id="KW-0274">FAD</keyword>
<accession>A0A9Q8SQZ8</accession>
<gene>
    <name evidence="8" type="ORF">CLUP02_07428</name>
</gene>
<dbReference type="RefSeq" id="XP_049143566.1">
    <property type="nucleotide sequence ID" value="XM_049286423.1"/>
</dbReference>
<feature type="compositionally biased region" description="Low complexity" evidence="6">
    <location>
        <begin position="667"/>
        <end position="680"/>
    </location>
</feature>
<evidence type="ECO:0000313" key="8">
    <source>
        <dbReference type="EMBL" id="UQC81942.1"/>
    </source>
</evidence>
<dbReference type="Gene3D" id="3.50.50.60">
    <property type="entry name" value="FAD/NAD(P)-binding domain"/>
    <property type="match status" value="1"/>
</dbReference>
<dbReference type="KEGG" id="clup:CLUP02_07428"/>
<comment type="similarity">
    <text evidence="1">Belongs to the paxM FAD-dependent monooxygenase family.</text>
</comment>
<evidence type="ECO:0000256" key="5">
    <source>
        <dbReference type="ARBA" id="ARBA00023033"/>
    </source>
</evidence>
<dbReference type="InterPro" id="IPR050493">
    <property type="entry name" value="FAD-dep_Monooxygenase_BioMet"/>
</dbReference>
<feature type="region of interest" description="Disordered" evidence="6">
    <location>
        <begin position="667"/>
        <end position="703"/>
    </location>
</feature>
<dbReference type="InterPro" id="IPR002938">
    <property type="entry name" value="FAD-bd"/>
</dbReference>
<dbReference type="PRINTS" id="PR00420">
    <property type="entry name" value="RNGMNOXGNASE"/>
</dbReference>
<feature type="domain" description="FAD-binding" evidence="7">
    <location>
        <begin position="69"/>
        <end position="287"/>
    </location>
</feature>
<dbReference type="AlphaFoldDB" id="A0A9Q8SQZ8"/>
<feature type="compositionally biased region" description="Low complexity" evidence="6">
    <location>
        <begin position="689"/>
        <end position="700"/>
    </location>
</feature>